<evidence type="ECO:0000256" key="1">
    <source>
        <dbReference type="SAM" id="MobiDB-lite"/>
    </source>
</evidence>
<organism evidence="3 4">
    <name type="scientific">Tessaracoccus aquimaris</name>
    <dbReference type="NCBI Taxonomy" id="1332264"/>
    <lineage>
        <taxon>Bacteria</taxon>
        <taxon>Bacillati</taxon>
        <taxon>Actinomycetota</taxon>
        <taxon>Actinomycetes</taxon>
        <taxon>Propionibacteriales</taxon>
        <taxon>Propionibacteriaceae</taxon>
        <taxon>Tessaracoccus</taxon>
    </lineage>
</organism>
<dbReference type="RefSeq" id="WP_158522582.1">
    <property type="nucleotide sequence ID" value="NZ_CP019606.1"/>
</dbReference>
<feature type="transmembrane region" description="Helical" evidence="2">
    <location>
        <begin position="249"/>
        <end position="268"/>
    </location>
</feature>
<keyword evidence="2" id="KW-0812">Transmembrane</keyword>
<dbReference type="STRING" id="1332264.BW730_09755"/>
<evidence type="ECO:0000313" key="4">
    <source>
        <dbReference type="Proteomes" id="UP000188145"/>
    </source>
</evidence>
<dbReference type="InterPro" id="IPR026898">
    <property type="entry name" value="PrsW"/>
</dbReference>
<proteinExistence type="predicted"/>
<feature type="transmembrane region" description="Helical" evidence="2">
    <location>
        <begin position="114"/>
        <end position="139"/>
    </location>
</feature>
<dbReference type="GO" id="GO:0008233">
    <property type="term" value="F:peptidase activity"/>
    <property type="evidence" value="ECO:0007669"/>
    <property type="project" value="InterPro"/>
</dbReference>
<evidence type="ECO:0000256" key="2">
    <source>
        <dbReference type="SAM" id="Phobius"/>
    </source>
</evidence>
<keyword evidence="4" id="KW-1185">Reference proteome</keyword>
<dbReference type="Proteomes" id="UP000188145">
    <property type="component" value="Chromosome"/>
</dbReference>
<dbReference type="KEGG" id="tes:BW730_09755"/>
<keyword evidence="2" id="KW-1133">Transmembrane helix</keyword>
<dbReference type="OrthoDB" id="9785431at2"/>
<evidence type="ECO:0008006" key="5">
    <source>
        <dbReference type="Google" id="ProtNLM"/>
    </source>
</evidence>
<name>A0A1Q2CNN4_9ACTN</name>
<feature type="transmembrane region" description="Helical" evidence="2">
    <location>
        <begin position="82"/>
        <end position="102"/>
    </location>
</feature>
<feature type="transmembrane region" description="Helical" evidence="2">
    <location>
        <begin position="54"/>
        <end position="76"/>
    </location>
</feature>
<dbReference type="AlphaFoldDB" id="A0A1Q2CNN4"/>
<dbReference type="PANTHER" id="PTHR36844">
    <property type="entry name" value="PROTEASE PRSW"/>
    <property type="match status" value="1"/>
</dbReference>
<evidence type="ECO:0000313" key="3">
    <source>
        <dbReference type="EMBL" id="AQP47731.1"/>
    </source>
</evidence>
<gene>
    <name evidence="3" type="ORF">BW730_09755</name>
</gene>
<dbReference type="EMBL" id="CP019606">
    <property type="protein sequence ID" value="AQP47731.1"/>
    <property type="molecule type" value="Genomic_DNA"/>
</dbReference>
<keyword evidence="2" id="KW-0472">Membrane</keyword>
<accession>A0A1Q2CNN4</accession>
<feature type="transmembrane region" description="Helical" evidence="2">
    <location>
        <begin position="219"/>
        <end position="242"/>
    </location>
</feature>
<feature type="region of interest" description="Disordered" evidence="1">
    <location>
        <begin position="403"/>
        <end position="426"/>
    </location>
</feature>
<feature type="transmembrane region" description="Helical" evidence="2">
    <location>
        <begin position="280"/>
        <end position="301"/>
    </location>
</feature>
<feature type="transmembrane region" description="Helical" evidence="2">
    <location>
        <begin position="182"/>
        <end position="199"/>
    </location>
</feature>
<dbReference type="Pfam" id="PF13367">
    <property type="entry name" value="PrsW-protease"/>
    <property type="match status" value="1"/>
</dbReference>
<protein>
    <recommendedName>
        <fullName evidence="5">PrsW family intramembrane metalloprotease</fullName>
    </recommendedName>
</protein>
<sequence length="426" mass="46051">MTGAPGYPPPAFPGQFPAPGQPQAGYPIQGPFPGPPGQQFLISQPPRQQRKTQAFVLPLLIVIFGAIGTLIGMLVMLNRPPVMSLLAVGVFSVVAGLGVLFLKSLDKWEPEPPLFVIGAFLWGAGISAFISGIVNTVVLLTTEDWALTASYSAPLIEESTKAAFLVVVLLTSKRARAEFNSLTDAIIYGGMVGLGFSWIENIGYALQPETIGEGIQTMLVRLILVAFLHPMLTIIVSIGIWLGFNARGAMRLLFPFLGWCAAVLLHFVHNTSSRLFGPNGLFITAGLEIIVFTLLIVLGVMSRNREKATVLAQLPVLVHFGWITASQAGWLADLGRRKATIGSAQGQDKALLRDFVQNATELALLRGRLDKLTTGEPPAGWLAAHRELVDLLLEQRPQVQRALGEGSWQPMQSRPGDNWGSFAYRG</sequence>
<dbReference type="PANTHER" id="PTHR36844:SF1">
    <property type="entry name" value="PROTEASE PRSW"/>
    <property type="match status" value="1"/>
</dbReference>
<reference evidence="4" key="1">
    <citation type="submission" date="2017-02" db="EMBL/GenBank/DDBJ databases">
        <title>Tessaracoccus aquaemaris sp. nov., isolated from the intestine of a Korean rockfish, Sebastes schlegelii, in a marine aquaculture pond.</title>
        <authorList>
            <person name="Tak E.J."/>
            <person name="Bae J.-W."/>
        </authorList>
    </citation>
    <scope>NUCLEOTIDE SEQUENCE [LARGE SCALE GENOMIC DNA]</scope>
    <source>
        <strain evidence="4">NSG39</strain>
    </source>
</reference>